<dbReference type="PROSITE" id="PS51683">
    <property type="entry name" value="SAM_OMT_II"/>
    <property type="match status" value="1"/>
</dbReference>
<name>A0A1E7JVS4_9ACTN</name>
<feature type="domain" description="O-methyltransferase C-terminal" evidence="4">
    <location>
        <begin position="200"/>
        <end position="350"/>
    </location>
</feature>
<accession>A0A1E7JVS4</accession>
<dbReference type="SUPFAM" id="SSF53335">
    <property type="entry name" value="S-adenosyl-L-methionine-dependent methyltransferases"/>
    <property type="match status" value="1"/>
</dbReference>
<dbReference type="PANTHER" id="PTHR43712">
    <property type="entry name" value="PUTATIVE (AFU_ORTHOLOGUE AFUA_4G14580)-RELATED"/>
    <property type="match status" value="1"/>
</dbReference>
<keyword evidence="2" id="KW-0808">Transferase</keyword>
<dbReference type="RefSeq" id="WP_070198774.1">
    <property type="nucleotide sequence ID" value="NZ_LJGU01000152.1"/>
</dbReference>
<protein>
    <recommendedName>
        <fullName evidence="8">Methyltransferase</fullName>
    </recommendedName>
</protein>
<dbReference type="PATRIC" id="fig|1075402.3.peg.1017"/>
<dbReference type="STRING" id="1075402.AN216_23880"/>
<feature type="domain" description="O-methyltransferase dimerisation" evidence="5">
    <location>
        <begin position="37"/>
        <end position="108"/>
    </location>
</feature>
<evidence type="ECO:0000313" key="7">
    <source>
        <dbReference type="Proteomes" id="UP000176101"/>
    </source>
</evidence>
<evidence type="ECO:0008006" key="8">
    <source>
        <dbReference type="Google" id="ProtNLM"/>
    </source>
</evidence>
<dbReference type="SUPFAM" id="SSF46785">
    <property type="entry name" value="Winged helix' DNA-binding domain"/>
    <property type="match status" value="1"/>
</dbReference>
<dbReference type="GO" id="GO:0046983">
    <property type="term" value="F:protein dimerization activity"/>
    <property type="evidence" value="ECO:0007669"/>
    <property type="project" value="InterPro"/>
</dbReference>
<organism evidence="6 7">
    <name type="scientific">Streptomyces oceani</name>
    <dbReference type="NCBI Taxonomy" id="1075402"/>
    <lineage>
        <taxon>Bacteria</taxon>
        <taxon>Bacillati</taxon>
        <taxon>Actinomycetota</taxon>
        <taxon>Actinomycetes</taxon>
        <taxon>Kitasatosporales</taxon>
        <taxon>Streptomycetaceae</taxon>
        <taxon>Streptomyces</taxon>
    </lineage>
</organism>
<dbReference type="Pfam" id="PF00891">
    <property type="entry name" value="Methyltransf_2"/>
    <property type="match status" value="1"/>
</dbReference>
<dbReference type="InterPro" id="IPR029063">
    <property type="entry name" value="SAM-dependent_MTases_sf"/>
</dbReference>
<dbReference type="PANTHER" id="PTHR43712:SF2">
    <property type="entry name" value="O-METHYLTRANSFERASE CICE"/>
    <property type="match status" value="1"/>
</dbReference>
<keyword evidence="1" id="KW-0489">Methyltransferase</keyword>
<dbReference type="InterPro" id="IPR012967">
    <property type="entry name" value="COMT_dimerisation"/>
</dbReference>
<dbReference type="InterPro" id="IPR036390">
    <property type="entry name" value="WH_DNA-bd_sf"/>
</dbReference>
<evidence type="ECO:0000256" key="2">
    <source>
        <dbReference type="ARBA" id="ARBA00022679"/>
    </source>
</evidence>
<keyword evidence="3" id="KW-0949">S-adenosyl-L-methionine</keyword>
<reference evidence="6 7" key="1">
    <citation type="journal article" date="2016" name="Front. Microbiol.">
        <title>Comparative Genomics Analysis of Streptomyces Species Reveals Their Adaptation to the Marine Environment and Their Diversity at the Genomic Level.</title>
        <authorList>
            <person name="Tian X."/>
            <person name="Zhang Z."/>
            <person name="Yang T."/>
            <person name="Chen M."/>
            <person name="Li J."/>
            <person name="Chen F."/>
            <person name="Yang J."/>
            <person name="Li W."/>
            <person name="Zhang B."/>
            <person name="Zhang Z."/>
            <person name="Wu J."/>
            <person name="Zhang C."/>
            <person name="Long L."/>
            <person name="Xiao J."/>
        </authorList>
    </citation>
    <scope>NUCLEOTIDE SEQUENCE [LARGE SCALE GENOMIC DNA]</scope>
    <source>
        <strain evidence="6 7">SCSIO 02100</strain>
    </source>
</reference>
<dbReference type="Proteomes" id="UP000176101">
    <property type="component" value="Unassembled WGS sequence"/>
</dbReference>
<dbReference type="GO" id="GO:0032259">
    <property type="term" value="P:methylation"/>
    <property type="evidence" value="ECO:0007669"/>
    <property type="project" value="UniProtKB-KW"/>
</dbReference>
<sequence>MNTSATTASANHTPLVDTALFPEGGDGEVRAAHRLYEHLVGIWAPGVVEAAQDLGAFAALTEGPATAAQLSERLGTDLRATRVLLDGLHAYDVLGRARGEDGQPVYSLPPEMHGVFAPGGLYSLAGKITHDRNVAWDAWRNLAENVRSGARTSGGAQQLNQISEEDYTALVRGINFWAPPITQVLAEGLRAHGWTSGADRRMIDVGCGTGIYSQLLLNEFPELRARGLDVERIVPIAQEQAKRLGVADRFRTEICDFWNDDWGNDSSLALFVNIFHLQTPESAHELLLKTSKSLAEDGVIAIADHIVDEDEDGSTQNKFSRLFAASMLATGGGDAFTVQDYDQWLADAGLRRIALLDAPMHRVLLAGHA</sequence>
<dbReference type="Pfam" id="PF08100">
    <property type="entry name" value="Dimerisation"/>
    <property type="match status" value="1"/>
</dbReference>
<comment type="caution">
    <text evidence="6">The sequence shown here is derived from an EMBL/GenBank/DDBJ whole genome shotgun (WGS) entry which is preliminary data.</text>
</comment>
<dbReference type="AlphaFoldDB" id="A0A1E7JVS4"/>
<dbReference type="GO" id="GO:0008171">
    <property type="term" value="F:O-methyltransferase activity"/>
    <property type="evidence" value="ECO:0007669"/>
    <property type="project" value="InterPro"/>
</dbReference>
<dbReference type="EMBL" id="LJGU01000152">
    <property type="protein sequence ID" value="OEU94803.1"/>
    <property type="molecule type" value="Genomic_DNA"/>
</dbReference>
<evidence type="ECO:0000256" key="1">
    <source>
        <dbReference type="ARBA" id="ARBA00022603"/>
    </source>
</evidence>
<dbReference type="OrthoDB" id="582216at2"/>
<dbReference type="Gene3D" id="1.10.10.10">
    <property type="entry name" value="Winged helix-like DNA-binding domain superfamily/Winged helix DNA-binding domain"/>
    <property type="match status" value="1"/>
</dbReference>
<dbReference type="InterPro" id="IPR016461">
    <property type="entry name" value="COMT-like"/>
</dbReference>
<evidence type="ECO:0000259" key="5">
    <source>
        <dbReference type="Pfam" id="PF08100"/>
    </source>
</evidence>
<gene>
    <name evidence="6" type="ORF">AN216_23880</name>
</gene>
<dbReference type="PIRSF" id="PIRSF005739">
    <property type="entry name" value="O-mtase"/>
    <property type="match status" value="1"/>
</dbReference>
<evidence type="ECO:0000313" key="6">
    <source>
        <dbReference type="EMBL" id="OEU94803.1"/>
    </source>
</evidence>
<dbReference type="InterPro" id="IPR001077">
    <property type="entry name" value="COMT_C"/>
</dbReference>
<evidence type="ECO:0000259" key="4">
    <source>
        <dbReference type="Pfam" id="PF00891"/>
    </source>
</evidence>
<dbReference type="Gene3D" id="3.40.50.150">
    <property type="entry name" value="Vaccinia Virus protein VP39"/>
    <property type="match status" value="1"/>
</dbReference>
<dbReference type="CDD" id="cd02440">
    <property type="entry name" value="AdoMet_MTases"/>
    <property type="match status" value="1"/>
</dbReference>
<evidence type="ECO:0000256" key="3">
    <source>
        <dbReference type="ARBA" id="ARBA00022691"/>
    </source>
</evidence>
<dbReference type="InterPro" id="IPR036388">
    <property type="entry name" value="WH-like_DNA-bd_sf"/>
</dbReference>
<keyword evidence="7" id="KW-1185">Reference proteome</keyword>
<proteinExistence type="predicted"/>